<dbReference type="InterPro" id="IPR037171">
    <property type="entry name" value="NagB/RpiA_transferase-like"/>
</dbReference>
<name>A0A2D0NBD6_FLAN2</name>
<proteinExistence type="inferred from homology"/>
<comment type="caution">
    <text evidence="9">The sequence shown here is derived from an EMBL/GenBank/DDBJ whole genome shotgun (WGS) entry which is preliminary data.</text>
</comment>
<dbReference type="Proteomes" id="UP000223913">
    <property type="component" value="Unassembled WGS sequence"/>
</dbReference>
<dbReference type="SUPFAM" id="SSF100950">
    <property type="entry name" value="NagB/RpiA/CoA transferase-like"/>
    <property type="match status" value="1"/>
</dbReference>
<dbReference type="GO" id="GO:0017057">
    <property type="term" value="F:6-phosphogluconolactonase activity"/>
    <property type="evidence" value="ECO:0007669"/>
    <property type="project" value="UniProtKB-UniRule"/>
</dbReference>
<dbReference type="InterPro" id="IPR005900">
    <property type="entry name" value="6-phosphogluconolactonase_DevB"/>
</dbReference>
<dbReference type="InterPro" id="IPR039104">
    <property type="entry name" value="6PGL"/>
</dbReference>
<dbReference type="GO" id="GO:0006098">
    <property type="term" value="P:pentose-phosphate shunt"/>
    <property type="evidence" value="ECO:0007669"/>
    <property type="project" value="UniProtKB-UniPathway"/>
</dbReference>
<dbReference type="UniPathway" id="UPA00115">
    <property type="reaction ID" value="UER00409"/>
</dbReference>
<protein>
    <recommendedName>
        <fullName evidence="6 7">6-phosphogluconolactonase</fullName>
        <shortName evidence="7">6PGL</shortName>
        <ecNumber evidence="5 7">3.1.1.31</ecNumber>
    </recommendedName>
</protein>
<dbReference type="OrthoDB" id="9810967at2"/>
<dbReference type="Pfam" id="PF01182">
    <property type="entry name" value="Glucosamine_iso"/>
    <property type="match status" value="1"/>
</dbReference>
<reference evidence="9 10" key="1">
    <citation type="submission" date="2017-10" db="EMBL/GenBank/DDBJ databases">
        <title>The draft genome sequence of Lewinella nigricans NBRC 102662.</title>
        <authorList>
            <person name="Wang K."/>
        </authorList>
    </citation>
    <scope>NUCLEOTIDE SEQUENCE [LARGE SCALE GENOMIC DNA]</scope>
    <source>
        <strain evidence="9 10">NBRC 102662</strain>
    </source>
</reference>
<evidence type="ECO:0000256" key="2">
    <source>
        <dbReference type="ARBA" id="ARBA00002681"/>
    </source>
</evidence>
<comment type="similarity">
    <text evidence="4 7">Belongs to the glucosamine/galactosamine-6-phosphate isomerase family. 6-phosphogluconolactonase subfamily.</text>
</comment>
<gene>
    <name evidence="7 9" type="primary">pgl</name>
    <name evidence="9" type="ORF">CRP01_15960</name>
</gene>
<evidence type="ECO:0000256" key="7">
    <source>
        <dbReference type="RuleBase" id="RU365095"/>
    </source>
</evidence>
<evidence type="ECO:0000259" key="8">
    <source>
        <dbReference type="Pfam" id="PF01182"/>
    </source>
</evidence>
<dbReference type="GO" id="GO:0005975">
    <property type="term" value="P:carbohydrate metabolic process"/>
    <property type="evidence" value="ECO:0007669"/>
    <property type="project" value="UniProtKB-UniRule"/>
</dbReference>
<evidence type="ECO:0000256" key="3">
    <source>
        <dbReference type="ARBA" id="ARBA00004961"/>
    </source>
</evidence>
<organism evidence="9 10">
    <name type="scientific">Flavilitoribacter nigricans (strain ATCC 23147 / DSM 23189 / NBRC 102662 / NCIMB 1420 / SS-2)</name>
    <name type="common">Lewinella nigricans</name>
    <dbReference type="NCBI Taxonomy" id="1122177"/>
    <lineage>
        <taxon>Bacteria</taxon>
        <taxon>Pseudomonadati</taxon>
        <taxon>Bacteroidota</taxon>
        <taxon>Saprospiria</taxon>
        <taxon>Saprospirales</taxon>
        <taxon>Lewinellaceae</taxon>
        <taxon>Flavilitoribacter</taxon>
    </lineage>
</organism>
<keyword evidence="7" id="KW-0378">Hydrolase</keyword>
<dbReference type="InterPro" id="IPR006148">
    <property type="entry name" value="Glc/Gal-6P_isomerase"/>
</dbReference>
<dbReference type="NCBIfam" id="TIGR01198">
    <property type="entry name" value="pgl"/>
    <property type="match status" value="1"/>
</dbReference>
<dbReference type="PANTHER" id="PTHR11054">
    <property type="entry name" value="6-PHOSPHOGLUCONOLACTONASE"/>
    <property type="match status" value="1"/>
</dbReference>
<feature type="domain" description="Glucosamine/galactosamine-6-phosphate isomerase" evidence="8">
    <location>
        <begin position="12"/>
        <end position="228"/>
    </location>
</feature>
<dbReference type="Gene3D" id="3.40.50.1360">
    <property type="match status" value="1"/>
</dbReference>
<dbReference type="RefSeq" id="WP_099151065.1">
    <property type="nucleotide sequence ID" value="NZ_PDUD01000021.1"/>
</dbReference>
<keyword evidence="10" id="KW-1185">Reference proteome</keyword>
<dbReference type="EMBL" id="PDUD01000021">
    <property type="protein sequence ID" value="PHN05489.1"/>
    <property type="molecule type" value="Genomic_DNA"/>
</dbReference>
<evidence type="ECO:0000256" key="1">
    <source>
        <dbReference type="ARBA" id="ARBA00000832"/>
    </source>
</evidence>
<dbReference type="AlphaFoldDB" id="A0A2D0NBD6"/>
<evidence type="ECO:0000313" key="9">
    <source>
        <dbReference type="EMBL" id="PHN05489.1"/>
    </source>
</evidence>
<evidence type="ECO:0000256" key="5">
    <source>
        <dbReference type="ARBA" id="ARBA00013198"/>
    </source>
</evidence>
<evidence type="ECO:0000313" key="10">
    <source>
        <dbReference type="Proteomes" id="UP000223913"/>
    </source>
</evidence>
<evidence type="ECO:0000256" key="6">
    <source>
        <dbReference type="ARBA" id="ARBA00020337"/>
    </source>
</evidence>
<comment type="pathway">
    <text evidence="3 7">Carbohydrate degradation; pentose phosphate pathway; D-ribulose 5-phosphate from D-glucose 6-phosphate (oxidative stage): step 2/3.</text>
</comment>
<dbReference type="EC" id="3.1.1.31" evidence="5 7"/>
<dbReference type="PANTHER" id="PTHR11054:SF0">
    <property type="entry name" value="6-PHOSPHOGLUCONOLACTONASE"/>
    <property type="match status" value="1"/>
</dbReference>
<sequence length="238" mass="26372">MLPEVHIFPDNDAVAAGFAEWLVNWLKGKGEVSIALSGGSTPKVLFRLLAEQYEDAIDWSKVQLYWGDERCVPADDEDSNYGMTQELLLKHIDIPLANIHRVRGEDEPREEAVRYGEVIEEELELKKGVPVFDLIILGMGSDGHTASIFPHESELLLAETTCAVATHPESGQQRITLTGPVINQAKRVAFLVTGASKTDKVRQIIREEGDWLSFPAAHIRPSSGQLDWFLDEAAAAEL</sequence>
<accession>A0A2D0NBD6</accession>
<evidence type="ECO:0000256" key="4">
    <source>
        <dbReference type="ARBA" id="ARBA00010662"/>
    </source>
</evidence>
<comment type="function">
    <text evidence="2 7">Hydrolysis of 6-phosphogluconolactone to 6-phosphogluconate.</text>
</comment>
<comment type="catalytic activity">
    <reaction evidence="1 7">
        <text>6-phospho-D-glucono-1,5-lactone + H2O = 6-phospho-D-gluconate + H(+)</text>
        <dbReference type="Rhea" id="RHEA:12556"/>
        <dbReference type="ChEBI" id="CHEBI:15377"/>
        <dbReference type="ChEBI" id="CHEBI:15378"/>
        <dbReference type="ChEBI" id="CHEBI:57955"/>
        <dbReference type="ChEBI" id="CHEBI:58759"/>
        <dbReference type="EC" id="3.1.1.31"/>
    </reaction>
</comment>
<dbReference type="CDD" id="cd01400">
    <property type="entry name" value="6PGL"/>
    <property type="match status" value="1"/>
</dbReference>